<sequence length="429" mass="48119">MAELFGLVASIVTVLDLSAKVLGYINAVKDAGNDRARCGLELANMHGLLEKLKYRAQRQESADSKAWRKTAKGLAKQDGLLDQFKRALQRLERGLEKAGKFRWKFQKEEIQDILGHLERLKSYLVASLQMDHFELSTAIKDDTKHVPYLRSIIEDSDRKAFINWISSSNHPAEYESILQLRQSGTAEWFTSTPQVKGWLAQAKTTLLCRGNLGTGKSMLAAVMIEYLQKSARSKTVGVTCVFIHREKNNSPRDNDHAPGNMDNVSELLAGLLKQLVQHHGNVADSVAQLYKKFAKEEKKLSESGIINALKEAVEALSTVYIVIDALDECTNANERDRLVKHLQSLQSRADVRLMITSRIVTAELLSATKLEVKAHPWDIKRYVVGRIQKLPAFVQSDGELQVKIQDVITASVGDVYVSRDELLSDRLLI</sequence>
<keyword evidence="1" id="KW-0677">Repeat</keyword>
<dbReference type="PANTHER" id="PTHR10039">
    <property type="entry name" value="AMELOGENIN"/>
    <property type="match status" value="1"/>
</dbReference>
<reference evidence="4" key="1">
    <citation type="submission" date="2022-10" db="EMBL/GenBank/DDBJ databases">
        <title>Tapping the CABI collections for fungal endophytes: first genome assemblies for Collariella, Neodidymelliopsis, Ascochyta clinopodiicola, Didymella pomorum, Didymosphaeria variabile, Neocosmospora piperis and Neocucurbitaria cava.</title>
        <authorList>
            <person name="Hill R."/>
        </authorList>
    </citation>
    <scope>NUCLEOTIDE SEQUENCE</scope>
    <source>
        <strain evidence="4">IMI 355091</strain>
    </source>
</reference>
<dbReference type="EMBL" id="JAPEVA010000141">
    <property type="protein sequence ID" value="KAJ4398034.1"/>
    <property type="molecule type" value="Genomic_DNA"/>
</dbReference>
<comment type="caution">
    <text evidence="4">The sequence shown here is derived from an EMBL/GenBank/DDBJ whole genome shotgun (WGS) entry which is preliminary data.</text>
</comment>
<evidence type="ECO:0000256" key="1">
    <source>
        <dbReference type="ARBA" id="ARBA00022737"/>
    </source>
</evidence>
<dbReference type="Pfam" id="PF24883">
    <property type="entry name" value="NPHP3_N"/>
    <property type="match status" value="1"/>
</dbReference>
<dbReference type="OrthoDB" id="195446at2759"/>
<keyword evidence="5" id="KW-1185">Reference proteome</keyword>
<proteinExistence type="predicted"/>
<dbReference type="SUPFAM" id="SSF52540">
    <property type="entry name" value="P-loop containing nucleoside triphosphate hydrolases"/>
    <property type="match status" value="1"/>
</dbReference>
<evidence type="ECO:0000313" key="5">
    <source>
        <dbReference type="Proteomes" id="UP001140510"/>
    </source>
</evidence>
<feature type="chain" id="PRO_5040923726" description="Nephrocystin 3-like N-terminal domain-containing protein" evidence="2">
    <location>
        <begin position="24"/>
        <end position="429"/>
    </location>
</feature>
<dbReference type="Gene3D" id="3.40.50.300">
    <property type="entry name" value="P-loop containing nucleotide triphosphate hydrolases"/>
    <property type="match status" value="1"/>
</dbReference>
<evidence type="ECO:0000259" key="3">
    <source>
        <dbReference type="Pfam" id="PF24883"/>
    </source>
</evidence>
<feature type="domain" description="Nephrocystin 3-like N-terminal" evidence="3">
    <location>
        <begin position="184"/>
        <end position="358"/>
    </location>
</feature>
<dbReference type="InterPro" id="IPR056884">
    <property type="entry name" value="NPHP3-like_N"/>
</dbReference>
<evidence type="ECO:0000313" key="4">
    <source>
        <dbReference type="EMBL" id="KAJ4398034.1"/>
    </source>
</evidence>
<feature type="signal peptide" evidence="2">
    <location>
        <begin position="1"/>
        <end position="23"/>
    </location>
</feature>
<dbReference type="AlphaFoldDB" id="A0A9W8Z361"/>
<evidence type="ECO:0000256" key="2">
    <source>
        <dbReference type="SAM" id="SignalP"/>
    </source>
</evidence>
<name>A0A9W8Z361_9PLEO</name>
<dbReference type="InterPro" id="IPR027417">
    <property type="entry name" value="P-loop_NTPase"/>
</dbReference>
<dbReference type="PANTHER" id="PTHR10039:SF15">
    <property type="entry name" value="NACHT DOMAIN-CONTAINING PROTEIN"/>
    <property type="match status" value="1"/>
</dbReference>
<gene>
    <name evidence="4" type="ORF">N0V91_010499</name>
</gene>
<protein>
    <recommendedName>
        <fullName evidence="3">Nephrocystin 3-like N-terminal domain-containing protein</fullName>
    </recommendedName>
</protein>
<keyword evidence="2" id="KW-0732">Signal</keyword>
<accession>A0A9W8Z361</accession>
<dbReference type="Proteomes" id="UP001140510">
    <property type="component" value="Unassembled WGS sequence"/>
</dbReference>
<organism evidence="4 5">
    <name type="scientific">Didymella pomorum</name>
    <dbReference type="NCBI Taxonomy" id="749634"/>
    <lineage>
        <taxon>Eukaryota</taxon>
        <taxon>Fungi</taxon>
        <taxon>Dikarya</taxon>
        <taxon>Ascomycota</taxon>
        <taxon>Pezizomycotina</taxon>
        <taxon>Dothideomycetes</taxon>
        <taxon>Pleosporomycetidae</taxon>
        <taxon>Pleosporales</taxon>
        <taxon>Pleosporineae</taxon>
        <taxon>Didymellaceae</taxon>
        <taxon>Didymella</taxon>
    </lineage>
</organism>